<dbReference type="PANTHER" id="PTHR43161">
    <property type="entry name" value="SORBITOL DEHYDROGENASE"/>
    <property type="match status" value="1"/>
</dbReference>
<dbReference type="GeneID" id="30150647"/>
<dbReference type="AlphaFoldDB" id="A0A1E3QP29"/>
<dbReference type="InterPro" id="IPR013154">
    <property type="entry name" value="ADH-like_N"/>
</dbReference>
<dbReference type="Pfam" id="PF00107">
    <property type="entry name" value="ADH_zinc_N"/>
    <property type="match status" value="1"/>
</dbReference>
<dbReference type="InterPro" id="IPR002328">
    <property type="entry name" value="ADH_Zn_CS"/>
</dbReference>
<dbReference type="SUPFAM" id="SSF51735">
    <property type="entry name" value="NAD(P)-binding Rossmann-fold domains"/>
    <property type="match status" value="1"/>
</dbReference>
<sequence length="381" mass="41189">MKGLLYYGNRDMRYSNNVPEPELIDARDVKIEVEWCGICGSDLHEYLDGPIFFPHDPNGKNHVSDFGYHLCLGHEYSGTVTEIGSKVSTLKVGDTVVVETTGGCNDRYRYPNAPNFGTKKCTACRNGKTNACKYLTFQGLGLSSGALAERVVVGEHHVVKIDNSKIPFDIGALIEPLAVAWHAVSHSGFKKGSNALVLGAGPIGLAVVLALQGHGAGTIVCSEPADIRRDQAGTLGAQTFNPMDSKDSIEDLRAMAPGGEGFEHTFDASGVPSTFTSSIQCLGPHGVAVNIAIWGHKPVDIYPMDITLQEKNVTGVMCYTRKDFEETISAIENGLIDIEKIRKMITGKVRLEDSVEKGILELVNNKEKNVKILVSPKMGNV</sequence>
<name>A0A1E3QP29_9ASCO</name>
<keyword evidence="3 6" id="KW-0479">Metal-binding</keyword>
<dbReference type="Proteomes" id="UP000094336">
    <property type="component" value="Unassembled WGS sequence"/>
</dbReference>
<evidence type="ECO:0008006" key="11">
    <source>
        <dbReference type="Google" id="ProtNLM"/>
    </source>
</evidence>
<dbReference type="OrthoDB" id="5363962at2759"/>
<evidence type="ECO:0000259" key="7">
    <source>
        <dbReference type="Pfam" id="PF00107"/>
    </source>
</evidence>
<protein>
    <recommendedName>
        <fullName evidence="11">Enoyl reductase (ER) domain-containing protein</fullName>
    </recommendedName>
</protein>
<keyword evidence="4 6" id="KW-0862">Zinc</keyword>
<evidence type="ECO:0000256" key="4">
    <source>
        <dbReference type="ARBA" id="ARBA00022833"/>
    </source>
</evidence>
<reference evidence="10" key="1">
    <citation type="submission" date="2016-05" db="EMBL/GenBank/DDBJ databases">
        <title>Comparative genomics of biotechnologically important yeasts.</title>
        <authorList>
            <consortium name="DOE Joint Genome Institute"/>
            <person name="Riley R."/>
            <person name="Haridas S."/>
            <person name="Wolfe K.H."/>
            <person name="Lopes M.R."/>
            <person name="Hittinger C.T."/>
            <person name="Goker M."/>
            <person name="Salamov A."/>
            <person name="Wisecaver J."/>
            <person name="Long T.M."/>
            <person name="Aerts A.L."/>
            <person name="Barry K."/>
            <person name="Choi C."/>
            <person name="Clum A."/>
            <person name="Coughlan A.Y."/>
            <person name="Deshpande S."/>
            <person name="Douglass A.P."/>
            <person name="Hanson S.J."/>
            <person name="Klenk H.-P."/>
            <person name="Labutti K."/>
            <person name="Lapidus A."/>
            <person name="Lindquist E."/>
            <person name="Lipzen A."/>
            <person name="Meier-Kolthoff J.P."/>
            <person name="Ohm R.A."/>
            <person name="Otillar R.P."/>
            <person name="Pangilinan J."/>
            <person name="Peng Y."/>
            <person name="Rokas A."/>
            <person name="Rosa C.A."/>
            <person name="Scheuner C."/>
            <person name="Sibirny A.A."/>
            <person name="Slot J.C."/>
            <person name="Stielow J.B."/>
            <person name="Sun H."/>
            <person name="Kurtzman C.P."/>
            <person name="Blackwell M."/>
            <person name="Grigoriev I.V."/>
            <person name="Jeffries T.W."/>
        </authorList>
    </citation>
    <scope>NUCLEOTIDE SEQUENCE [LARGE SCALE GENOMIC DNA]</scope>
    <source>
        <strain evidence="10">NRRL Y-12698</strain>
    </source>
</reference>
<dbReference type="GO" id="GO:0034079">
    <property type="term" value="P:butanediol biosynthetic process"/>
    <property type="evidence" value="ECO:0007669"/>
    <property type="project" value="TreeGrafter"/>
</dbReference>
<evidence type="ECO:0000256" key="2">
    <source>
        <dbReference type="ARBA" id="ARBA00008072"/>
    </source>
</evidence>
<dbReference type="PANTHER" id="PTHR43161:SF23">
    <property type="entry name" value="(R,R)-BUTANEDIOL DEHYDROGENASE-RELATED"/>
    <property type="match status" value="1"/>
</dbReference>
<organism evidence="9 10">
    <name type="scientific">Babjeviella inositovora NRRL Y-12698</name>
    <dbReference type="NCBI Taxonomy" id="984486"/>
    <lineage>
        <taxon>Eukaryota</taxon>
        <taxon>Fungi</taxon>
        <taxon>Dikarya</taxon>
        <taxon>Ascomycota</taxon>
        <taxon>Saccharomycotina</taxon>
        <taxon>Pichiomycetes</taxon>
        <taxon>Serinales incertae sedis</taxon>
        <taxon>Babjeviella</taxon>
    </lineage>
</organism>
<dbReference type="InterPro" id="IPR011032">
    <property type="entry name" value="GroES-like_sf"/>
</dbReference>
<dbReference type="GO" id="GO:0005737">
    <property type="term" value="C:cytoplasm"/>
    <property type="evidence" value="ECO:0007669"/>
    <property type="project" value="TreeGrafter"/>
</dbReference>
<dbReference type="SUPFAM" id="SSF50129">
    <property type="entry name" value="GroES-like"/>
    <property type="match status" value="1"/>
</dbReference>
<evidence type="ECO:0000256" key="5">
    <source>
        <dbReference type="ARBA" id="ARBA00023002"/>
    </source>
</evidence>
<dbReference type="GO" id="GO:0000721">
    <property type="term" value="F:(R,R)-butanediol dehydrogenase activity"/>
    <property type="evidence" value="ECO:0007669"/>
    <property type="project" value="TreeGrafter"/>
</dbReference>
<evidence type="ECO:0000313" key="9">
    <source>
        <dbReference type="EMBL" id="ODQ79466.1"/>
    </source>
</evidence>
<dbReference type="CDD" id="cd08233">
    <property type="entry name" value="butanediol_DH_like"/>
    <property type="match status" value="1"/>
</dbReference>
<comment type="similarity">
    <text evidence="2 6">Belongs to the zinc-containing alcohol dehydrogenase family.</text>
</comment>
<dbReference type="EMBL" id="KV454432">
    <property type="protein sequence ID" value="ODQ79466.1"/>
    <property type="molecule type" value="Genomic_DNA"/>
</dbReference>
<proteinExistence type="inferred from homology"/>
<comment type="cofactor">
    <cofactor evidence="1 6">
        <name>Zn(2+)</name>
        <dbReference type="ChEBI" id="CHEBI:29105"/>
    </cofactor>
</comment>
<accession>A0A1E3QP29</accession>
<dbReference type="STRING" id="984486.A0A1E3QP29"/>
<dbReference type="Pfam" id="PF08240">
    <property type="entry name" value="ADH_N"/>
    <property type="match status" value="1"/>
</dbReference>
<dbReference type="PROSITE" id="PS00059">
    <property type="entry name" value="ADH_ZINC"/>
    <property type="match status" value="1"/>
</dbReference>
<gene>
    <name evidence="9" type="ORF">BABINDRAFT_8396</name>
</gene>
<dbReference type="RefSeq" id="XP_018984794.1">
    <property type="nucleotide sequence ID" value="XM_019132794.1"/>
</dbReference>
<dbReference type="Gene3D" id="3.40.50.720">
    <property type="entry name" value="NAD(P)-binding Rossmann-like Domain"/>
    <property type="match status" value="1"/>
</dbReference>
<evidence type="ECO:0000259" key="8">
    <source>
        <dbReference type="Pfam" id="PF08240"/>
    </source>
</evidence>
<dbReference type="Gene3D" id="3.90.180.10">
    <property type="entry name" value="Medium-chain alcohol dehydrogenases, catalytic domain"/>
    <property type="match status" value="1"/>
</dbReference>
<keyword evidence="5" id="KW-0560">Oxidoreductase</keyword>
<evidence type="ECO:0000313" key="10">
    <source>
        <dbReference type="Proteomes" id="UP000094336"/>
    </source>
</evidence>
<evidence type="ECO:0000256" key="3">
    <source>
        <dbReference type="ARBA" id="ARBA00022723"/>
    </source>
</evidence>
<dbReference type="InterPro" id="IPR013149">
    <property type="entry name" value="ADH-like_C"/>
</dbReference>
<keyword evidence="10" id="KW-1185">Reference proteome</keyword>
<feature type="domain" description="Alcohol dehydrogenase-like C-terminal" evidence="7">
    <location>
        <begin position="202"/>
        <end position="332"/>
    </location>
</feature>
<feature type="domain" description="Alcohol dehydrogenase-like N-terminal" evidence="8">
    <location>
        <begin position="26"/>
        <end position="162"/>
    </location>
</feature>
<dbReference type="InterPro" id="IPR036291">
    <property type="entry name" value="NAD(P)-bd_dom_sf"/>
</dbReference>
<dbReference type="GO" id="GO:0008270">
    <property type="term" value="F:zinc ion binding"/>
    <property type="evidence" value="ECO:0007669"/>
    <property type="project" value="InterPro"/>
</dbReference>
<evidence type="ECO:0000256" key="1">
    <source>
        <dbReference type="ARBA" id="ARBA00001947"/>
    </source>
</evidence>
<evidence type="ECO:0000256" key="6">
    <source>
        <dbReference type="RuleBase" id="RU361277"/>
    </source>
</evidence>